<feature type="transmembrane region" description="Helical" evidence="4">
    <location>
        <begin position="264"/>
        <end position="285"/>
    </location>
</feature>
<dbReference type="GO" id="GO:0005096">
    <property type="term" value="F:GTPase activator activity"/>
    <property type="evidence" value="ECO:0007669"/>
    <property type="project" value="TreeGrafter"/>
</dbReference>
<dbReference type="PROSITE" id="PS00509">
    <property type="entry name" value="RAS_GTPASE_ACTIV_1"/>
    <property type="match status" value="1"/>
</dbReference>
<dbReference type="FunFam" id="1.10.506.10:FF:000004">
    <property type="entry name" value="IQ motif containing GTPase activating protein 1"/>
    <property type="match status" value="1"/>
</dbReference>
<feature type="transmembrane region" description="Helical" evidence="4">
    <location>
        <begin position="292"/>
        <end position="313"/>
    </location>
</feature>
<feature type="transmembrane region" description="Helical" evidence="4">
    <location>
        <begin position="234"/>
        <end position="258"/>
    </location>
</feature>
<evidence type="ECO:0000256" key="3">
    <source>
        <dbReference type="ARBA" id="ARBA00022860"/>
    </source>
</evidence>
<evidence type="ECO:0000259" key="6">
    <source>
        <dbReference type="PROSITE" id="PS50021"/>
    </source>
</evidence>
<evidence type="ECO:0000256" key="2">
    <source>
        <dbReference type="ARBA" id="ARBA00022737"/>
    </source>
</evidence>
<evidence type="ECO:0000256" key="4">
    <source>
        <dbReference type="SAM" id="Phobius"/>
    </source>
</evidence>
<evidence type="ECO:0000259" key="5">
    <source>
        <dbReference type="PROSITE" id="PS50018"/>
    </source>
</evidence>
<dbReference type="GO" id="GO:1903479">
    <property type="term" value="P:mitotic actomyosin contractile ring assembly actin filament organization"/>
    <property type="evidence" value="ECO:0007669"/>
    <property type="project" value="TreeGrafter"/>
</dbReference>
<dbReference type="SUPFAM" id="SSF48350">
    <property type="entry name" value="GTPase activation domain, GAP"/>
    <property type="match status" value="1"/>
</dbReference>
<evidence type="ECO:0000256" key="1">
    <source>
        <dbReference type="ARBA" id="ARBA00022553"/>
    </source>
</evidence>
<dbReference type="PANTHER" id="PTHR14149:SF10">
    <property type="entry name" value="RAS GTPASE-ACTIVATING-LIKE PROTEIN IQGAP3"/>
    <property type="match status" value="1"/>
</dbReference>
<dbReference type="InterPro" id="IPR001202">
    <property type="entry name" value="WW_dom"/>
</dbReference>
<dbReference type="GO" id="GO:0005938">
    <property type="term" value="C:cell cortex"/>
    <property type="evidence" value="ECO:0007669"/>
    <property type="project" value="TreeGrafter"/>
</dbReference>
<keyword evidence="3" id="KW-0112">Calmodulin-binding</keyword>
<keyword evidence="2" id="KW-0677">Repeat</keyword>
<dbReference type="SMART" id="SM00323">
    <property type="entry name" value="RasGAP"/>
    <property type="match status" value="1"/>
</dbReference>
<dbReference type="SUPFAM" id="SSF47576">
    <property type="entry name" value="Calponin-homology domain, CH-domain"/>
    <property type="match status" value="1"/>
</dbReference>
<dbReference type="InterPro" id="IPR000593">
    <property type="entry name" value="RasGAP_C"/>
</dbReference>
<dbReference type="PROSITE" id="PS50021">
    <property type="entry name" value="CH"/>
    <property type="match status" value="1"/>
</dbReference>
<dbReference type="PROSITE" id="PS01159">
    <property type="entry name" value="WW_DOMAIN_1"/>
    <property type="match status" value="1"/>
</dbReference>
<evidence type="ECO:0000313" key="8">
    <source>
        <dbReference type="Proteomes" id="UP000694427"/>
    </source>
</evidence>
<dbReference type="GO" id="GO:0120025">
    <property type="term" value="C:plasma membrane bounded cell projection"/>
    <property type="evidence" value="ECO:0007669"/>
    <property type="project" value="UniProtKB-ARBA"/>
</dbReference>
<proteinExistence type="predicted"/>
<dbReference type="GO" id="GO:0051015">
    <property type="term" value="F:actin filament binding"/>
    <property type="evidence" value="ECO:0007669"/>
    <property type="project" value="TreeGrafter"/>
</dbReference>
<feature type="domain" description="Ras-GAP" evidence="5">
    <location>
        <begin position="736"/>
        <end position="936"/>
    </location>
</feature>
<dbReference type="SUPFAM" id="SSF143885">
    <property type="entry name" value="RGC domain-like"/>
    <property type="match status" value="1"/>
</dbReference>
<keyword evidence="4" id="KW-0812">Transmembrane</keyword>
<keyword evidence="1" id="KW-0597">Phosphoprotein</keyword>
<sequence>MLVSDERLTAEEMDEQRIQNVAYQYLCRLEEAKRWMEACLGEELPAPTELEEALRNGVYLAKLGHCFAPRVVPLKKIYDLDQQRYKASGLQFRHTDNINHWRSAMTEVGLPTIFHPETTDVYDKKNMPRAVYCIHALSLFLFRLGLAPQIHDLCGKVKFTEEEINNMKLELDKYGIQMPAFSKIGGILANELSVDEAAGKTHHVELFSKLTVCVCVCVLSLSLCVCVSLSLSLCVSMCVCVSLSVCVCVCLCVCVCVSLSVCVSLYVCVCVSLCVCVCVSLSLCVCLSMCVCVCLSLCVCVSLYVCVCVSLYVCVCVCVCVQAELQQEELFVAVEMLSAVALVNQAVEVQDFGAFSATLVSPAAGLADIDDSLMQRYFEELCELKRRAGKALLSWNDLQTGLNSVNTAAHQEHEQILTIGLINQALSRSDPQKTLSALMLPSSGLQDVLPLNAGRYHDVLTRAKRHKAEVTPSLITSGLLHYISTDRLCISRCSRLVSERDNRSPWMRTKLPDSSSYFFHLQKLEGTWERPQGFVQNSSFLTHEEIQMCLCGNEPVLNLCECGSVHSSAPPLSVVRKFAHLLEFGDSDIRQEGELQRLREDVVRSIRANRQLEADLDLMDLKIGLLVRNRVTLQEVVSHCKKLTKKNKEQLSDMMALDKHKGLKALSKEKRDKLEAYQHLFYLLQTQPLYLAQLIFLMPQNKSTRFMETVIFTLFNYGSDCREAFLLLQLFTAAVKVDRPQEVVTGSPTVIKMLVSFYRHARGQNALKDVLGPSIRDMLQDRSLNIRTDPLEIYKSWINQTESQTGQKSGLPYEVSVEEALSHSEVQQRLSISITNLKNLTERVLHAIISNTHKLPYGLRYTAKVLRDALQEKFPQAGEDELYKIVGNLIYYRYMNPAIVAPDGFDVVEFGAGSALLPGQRRTLGSIARILQHSAALKHFHGDSAHLRALNEYITHTHSRFRKFLRAVCDVPEPEERFNIDEYSETLILNRPVIYISISELINTHRVSLLLEHQDCLCPDPSDPLQQLLQDLGSVPSVQDLIGEGQLNPSDPNAEQTLSKMEVSLTLTSKFDVFKSSDEKPDARGILLSTKQLIIDVIRTQPGDTLSEVLRVSASRDQVQDCGPPGPKNQSLIADGNLTLEEKKRKIQRNLRRLETIGALSPPDTHTQILQLIAKDIRHQRVYRQRRQAELVKLRETLNSLQCKSCFHSEQVDYYSQYIHTCLQNLTNSKVNGKKASDSKGKKKRVTLSYTAARLHEKGVLLEIEDLPVTQFKNVIFDIVPGDEDGTFLVKARFMGVDMERFPLKYQDLLQLQYEEVAVMKMFDKAKVNVNLLIFLLNKKFFKK</sequence>
<dbReference type="FunFam" id="1.10.418.10:FF:000013">
    <property type="entry name" value="IQ motif containing GTPase activating protein 1"/>
    <property type="match status" value="1"/>
</dbReference>
<protein>
    <submittedName>
        <fullName evidence="7">IQ motif containing GTPase activating protein 3</fullName>
    </submittedName>
</protein>
<dbReference type="Proteomes" id="UP000694427">
    <property type="component" value="Unplaced"/>
</dbReference>
<feature type="domain" description="Calponin-homology (CH)" evidence="6">
    <location>
        <begin position="26"/>
        <end position="141"/>
    </location>
</feature>
<reference evidence="7" key="1">
    <citation type="submission" date="2025-08" db="UniProtKB">
        <authorList>
            <consortium name="Ensembl"/>
        </authorList>
    </citation>
    <scope>IDENTIFICATION</scope>
</reference>
<dbReference type="PROSITE" id="PS50018">
    <property type="entry name" value="RAS_GTPASE_ACTIV_2"/>
    <property type="match status" value="1"/>
</dbReference>
<dbReference type="GO" id="GO:0005516">
    <property type="term" value="F:calmodulin binding"/>
    <property type="evidence" value="ECO:0007669"/>
    <property type="project" value="UniProtKB-KW"/>
</dbReference>
<dbReference type="Pfam" id="PF00307">
    <property type="entry name" value="CH"/>
    <property type="match status" value="1"/>
</dbReference>
<keyword evidence="4" id="KW-1133">Transmembrane helix</keyword>
<keyword evidence="8" id="KW-1185">Reference proteome</keyword>
<reference evidence="7" key="2">
    <citation type="submission" date="2025-09" db="UniProtKB">
        <authorList>
            <consortium name="Ensembl"/>
        </authorList>
    </citation>
    <scope>IDENTIFICATION</scope>
</reference>
<dbReference type="SMART" id="SM00033">
    <property type="entry name" value="CH"/>
    <property type="match status" value="1"/>
</dbReference>
<dbReference type="Gene3D" id="1.10.418.10">
    <property type="entry name" value="Calponin-like domain"/>
    <property type="match status" value="1"/>
</dbReference>
<accession>A0A8C1RL44</accession>
<organism evidence="7 8">
    <name type="scientific">Cyprinus carpio</name>
    <name type="common">Common carp</name>
    <dbReference type="NCBI Taxonomy" id="7962"/>
    <lineage>
        <taxon>Eukaryota</taxon>
        <taxon>Metazoa</taxon>
        <taxon>Chordata</taxon>
        <taxon>Craniata</taxon>
        <taxon>Vertebrata</taxon>
        <taxon>Euteleostomi</taxon>
        <taxon>Actinopterygii</taxon>
        <taxon>Neopterygii</taxon>
        <taxon>Teleostei</taxon>
        <taxon>Ostariophysi</taxon>
        <taxon>Cypriniformes</taxon>
        <taxon>Cyprinidae</taxon>
        <taxon>Cyprininae</taxon>
        <taxon>Cyprinus</taxon>
    </lineage>
</organism>
<name>A0A8C1RL44_CYPCA</name>
<keyword evidence="4" id="KW-0472">Membrane</keyword>
<dbReference type="InterPro" id="IPR023152">
    <property type="entry name" value="RasGAP_CS"/>
</dbReference>
<dbReference type="Pfam" id="PF00616">
    <property type="entry name" value="RasGAP"/>
    <property type="match status" value="1"/>
</dbReference>
<dbReference type="InterPro" id="IPR036872">
    <property type="entry name" value="CH_dom_sf"/>
</dbReference>
<dbReference type="Ensembl" id="ENSCCRT00010129843.1">
    <property type="protein sequence ID" value="ENSCCRP00010116845.1"/>
    <property type="gene ID" value="ENSCCRG00010049168.1"/>
</dbReference>
<dbReference type="Pfam" id="PF03836">
    <property type="entry name" value="RasGAP_C"/>
    <property type="match status" value="1"/>
</dbReference>
<dbReference type="PANTHER" id="PTHR14149">
    <property type="entry name" value="RAS GTPASE-ACTIVATING PROTEIN WITH IQ MOTIF"/>
    <property type="match status" value="1"/>
</dbReference>
<dbReference type="Gene3D" id="1.10.506.10">
    <property type="entry name" value="GTPase Activation - p120gap, domain 1"/>
    <property type="match status" value="1"/>
</dbReference>
<dbReference type="InterPro" id="IPR008936">
    <property type="entry name" value="Rho_GTPase_activation_prot"/>
</dbReference>
<evidence type="ECO:0000313" key="7">
    <source>
        <dbReference type="Ensembl" id="ENSCCRP00010116845.1"/>
    </source>
</evidence>
<feature type="transmembrane region" description="Helical" evidence="4">
    <location>
        <begin position="206"/>
        <end position="227"/>
    </location>
</feature>
<dbReference type="InterPro" id="IPR001936">
    <property type="entry name" value="RasGAP_dom"/>
</dbReference>
<dbReference type="InterPro" id="IPR001715">
    <property type="entry name" value="CH_dom"/>
</dbReference>